<comment type="caution">
    <text evidence="3">The sequence shown here is derived from an EMBL/GenBank/DDBJ whole genome shotgun (WGS) entry which is preliminary data.</text>
</comment>
<keyword evidence="4" id="KW-1185">Reference proteome</keyword>
<sequence>DYASLFAGQVVQEAVCVLRQDPDFQDFAGARDPQDRDLSIFAENLSDQIMRDVFLSASLVSQGDRENPVGEEKKAAGPGDFGSVGHQSWTGDSGKRFPNTGGGGEEGGGEESHSRYYGQGARPKVKTVRKGEEWGGRKLHGQSPAKDIPERKLVRRSNRAAAVSGAQVPGFDPSRAKQHGRSLASSRSKHTSSLSTPPSSSIPSCHKRLSPSLLSPGRCAGSSLNVPPSVQLGSTQTGQLGKPEKTRRSHLHSKDLKQKPRRSCSGELASDSSSDGSSSSYNSDNTSSSMLPSSSDEEEQDIGPQGLLCQEEMARARRLSRRQRQNRDAIATWLAETKRENPQEFPHHNITVATSERAEVLFPAAVGDLSPCGASIESGEHLLPVGVESTEVVSPGGVMVESLGVLSPRGVEVESQSAGGLFSGGVIGEIRDLSPGGFIASSETESRIKTQAALRAEEEKKEKGKEEGEGVGSSGRLLRGETVDDVAGPVFPGQGEWSAMGLTPEMEEFATNLTQAVMTEAMDSCRGESFLRFLSYDQPIATGNWGCGSYRGNTQLKFVLQWLAASVARCPNLIYYTFGECSLSQATDVVTVLSSQTVGELVKLLRAYCCIVCNHLAETSPPPPPSSSVPTSSSASVASATPALPAEAAAAPSSSPASSSSLLSSREETAARAPVKSLASPSTLSPPSSSAACSALSSPSLQPLAHATATSTTTDNTSQQQQQQQQQCTDSQGGLPAHTSNPRLRSGQGSGSRSVAPEQQEQQLPISLFDFLLQQTQTG</sequence>
<dbReference type="Proteomes" id="UP000271974">
    <property type="component" value="Unassembled WGS sequence"/>
</dbReference>
<dbReference type="PANTHER" id="PTHR12837:SF0">
    <property type="entry name" value="POLY(ADP-RIBOSE) GLYCOHYDROLASE"/>
    <property type="match status" value="1"/>
</dbReference>
<feature type="region of interest" description="Disordered" evidence="1">
    <location>
        <begin position="455"/>
        <end position="476"/>
    </location>
</feature>
<feature type="compositionally biased region" description="Basic and acidic residues" evidence="1">
    <location>
        <begin position="455"/>
        <end position="468"/>
    </location>
</feature>
<gene>
    <name evidence="3" type="ORF">EGW08_017364</name>
</gene>
<dbReference type="GO" id="GO:0005634">
    <property type="term" value="C:nucleus"/>
    <property type="evidence" value="ECO:0007669"/>
    <property type="project" value="TreeGrafter"/>
</dbReference>
<feature type="compositionally biased region" description="Low complexity" evidence="1">
    <location>
        <begin position="677"/>
        <end position="732"/>
    </location>
</feature>
<dbReference type="OrthoDB" id="6154436at2759"/>
<dbReference type="InterPro" id="IPR007724">
    <property type="entry name" value="Poly_GlycHdrlase"/>
</dbReference>
<accession>A0A3S1H9I0</accession>
<feature type="region of interest" description="Disordered" evidence="1">
    <location>
        <begin position="619"/>
        <end position="766"/>
    </location>
</feature>
<feature type="region of interest" description="Disordered" evidence="1">
    <location>
        <begin position="64"/>
        <end position="303"/>
    </location>
</feature>
<feature type="compositionally biased region" description="Low complexity" evidence="1">
    <location>
        <begin position="181"/>
        <end position="204"/>
    </location>
</feature>
<feature type="compositionally biased region" description="Basic and acidic residues" evidence="1">
    <location>
        <begin position="242"/>
        <end position="258"/>
    </location>
</feature>
<feature type="compositionally biased region" description="Polar residues" evidence="1">
    <location>
        <begin position="222"/>
        <end position="239"/>
    </location>
</feature>
<dbReference type="Pfam" id="PF05028">
    <property type="entry name" value="PARG_cat_C"/>
    <property type="match status" value="1"/>
</dbReference>
<dbReference type="GO" id="GO:0006282">
    <property type="term" value="P:regulation of DNA repair"/>
    <property type="evidence" value="ECO:0007669"/>
    <property type="project" value="InterPro"/>
</dbReference>
<dbReference type="GO" id="GO:0009225">
    <property type="term" value="P:nucleotide-sugar metabolic process"/>
    <property type="evidence" value="ECO:0007669"/>
    <property type="project" value="TreeGrafter"/>
</dbReference>
<dbReference type="GO" id="GO:0005975">
    <property type="term" value="P:carbohydrate metabolic process"/>
    <property type="evidence" value="ECO:0007669"/>
    <property type="project" value="InterPro"/>
</dbReference>
<dbReference type="AlphaFoldDB" id="A0A3S1H9I0"/>
<dbReference type="EMBL" id="RQTK01000791">
    <property type="protein sequence ID" value="RUS74876.1"/>
    <property type="molecule type" value="Genomic_DNA"/>
</dbReference>
<protein>
    <recommendedName>
        <fullName evidence="2">PARG catalytic Macro domain-containing protein</fullName>
    </recommendedName>
</protein>
<feature type="domain" description="PARG catalytic Macro" evidence="2">
    <location>
        <begin position="536"/>
        <end position="584"/>
    </location>
</feature>
<feature type="compositionally biased region" description="Low complexity" evidence="1">
    <location>
        <begin position="743"/>
        <end position="754"/>
    </location>
</feature>
<dbReference type="GO" id="GO:0004649">
    <property type="term" value="F:poly(ADP-ribose) glycohydrolase activity"/>
    <property type="evidence" value="ECO:0007669"/>
    <property type="project" value="InterPro"/>
</dbReference>
<evidence type="ECO:0000313" key="3">
    <source>
        <dbReference type="EMBL" id="RUS74876.1"/>
    </source>
</evidence>
<evidence type="ECO:0000313" key="4">
    <source>
        <dbReference type="Proteomes" id="UP000271974"/>
    </source>
</evidence>
<proteinExistence type="predicted"/>
<organism evidence="3 4">
    <name type="scientific">Elysia chlorotica</name>
    <name type="common">Eastern emerald elysia</name>
    <name type="synonym">Sea slug</name>
    <dbReference type="NCBI Taxonomy" id="188477"/>
    <lineage>
        <taxon>Eukaryota</taxon>
        <taxon>Metazoa</taxon>
        <taxon>Spiralia</taxon>
        <taxon>Lophotrochozoa</taxon>
        <taxon>Mollusca</taxon>
        <taxon>Gastropoda</taxon>
        <taxon>Heterobranchia</taxon>
        <taxon>Euthyneura</taxon>
        <taxon>Panpulmonata</taxon>
        <taxon>Sacoglossa</taxon>
        <taxon>Placobranchoidea</taxon>
        <taxon>Plakobranchidae</taxon>
        <taxon>Elysia</taxon>
    </lineage>
</organism>
<dbReference type="InterPro" id="IPR046372">
    <property type="entry name" value="PARG_cat_C"/>
</dbReference>
<feature type="compositionally biased region" description="Basic and acidic residues" evidence="1">
    <location>
        <begin position="64"/>
        <end position="75"/>
    </location>
</feature>
<feature type="compositionally biased region" description="Low complexity" evidence="1">
    <location>
        <begin position="263"/>
        <end position="294"/>
    </location>
</feature>
<dbReference type="PANTHER" id="PTHR12837">
    <property type="entry name" value="POLY ADP-RIBOSE GLYCOHYDROLASE"/>
    <property type="match status" value="1"/>
</dbReference>
<dbReference type="STRING" id="188477.A0A3S1H9I0"/>
<evidence type="ECO:0000256" key="1">
    <source>
        <dbReference type="SAM" id="MobiDB-lite"/>
    </source>
</evidence>
<feature type="non-terminal residue" evidence="3">
    <location>
        <position position="1"/>
    </location>
</feature>
<dbReference type="GO" id="GO:0005737">
    <property type="term" value="C:cytoplasm"/>
    <property type="evidence" value="ECO:0007669"/>
    <property type="project" value="TreeGrafter"/>
</dbReference>
<evidence type="ECO:0000259" key="2">
    <source>
        <dbReference type="Pfam" id="PF05028"/>
    </source>
</evidence>
<feature type="compositionally biased region" description="Low complexity" evidence="1">
    <location>
        <begin position="628"/>
        <end position="664"/>
    </location>
</feature>
<name>A0A3S1H9I0_ELYCH</name>
<dbReference type="GO" id="GO:1990966">
    <property type="term" value="P:ATP generation from poly-ADP-D-ribose"/>
    <property type="evidence" value="ECO:0007669"/>
    <property type="project" value="TreeGrafter"/>
</dbReference>
<reference evidence="3 4" key="1">
    <citation type="submission" date="2019-01" db="EMBL/GenBank/DDBJ databases">
        <title>A draft genome assembly of the solar-powered sea slug Elysia chlorotica.</title>
        <authorList>
            <person name="Cai H."/>
            <person name="Li Q."/>
            <person name="Fang X."/>
            <person name="Li J."/>
            <person name="Curtis N.E."/>
            <person name="Altenburger A."/>
            <person name="Shibata T."/>
            <person name="Feng M."/>
            <person name="Maeda T."/>
            <person name="Schwartz J.A."/>
            <person name="Shigenobu S."/>
            <person name="Lundholm N."/>
            <person name="Nishiyama T."/>
            <person name="Yang H."/>
            <person name="Hasebe M."/>
            <person name="Li S."/>
            <person name="Pierce S.K."/>
            <person name="Wang J."/>
        </authorList>
    </citation>
    <scope>NUCLEOTIDE SEQUENCE [LARGE SCALE GENOMIC DNA]</scope>
    <source>
        <strain evidence="3">EC2010</strain>
        <tissue evidence="3">Whole organism of an adult</tissue>
    </source>
</reference>